<dbReference type="AlphaFoldDB" id="A0A8J4EA39"/>
<protein>
    <submittedName>
        <fullName evidence="1">Uncharacterized protein</fullName>
    </submittedName>
</protein>
<dbReference type="Proteomes" id="UP000612585">
    <property type="component" value="Unassembled WGS sequence"/>
</dbReference>
<dbReference type="RefSeq" id="WP_204012778.1">
    <property type="nucleotide sequence ID" value="NZ_BOPG01000115.1"/>
</dbReference>
<sequence length="91" mass="9864">MTTTDTTTASAGRDPVTFAEHEVLDALNYAANDILDAVDAGDEGLRDDINLMVNATIAYLRGDASDLDDVAERSYGEKLDTILDWIRAATR</sequence>
<name>A0A8J4EA39_9ACTN</name>
<accession>A0A8J4EA39</accession>
<evidence type="ECO:0000313" key="2">
    <source>
        <dbReference type="Proteomes" id="UP000612585"/>
    </source>
</evidence>
<keyword evidence="2" id="KW-1185">Reference proteome</keyword>
<gene>
    <name evidence="1" type="ORF">Vau01_118780</name>
</gene>
<evidence type="ECO:0000313" key="1">
    <source>
        <dbReference type="EMBL" id="GIJ64362.1"/>
    </source>
</evidence>
<comment type="caution">
    <text evidence="1">The sequence shown here is derived from an EMBL/GenBank/DDBJ whole genome shotgun (WGS) entry which is preliminary data.</text>
</comment>
<proteinExistence type="predicted"/>
<organism evidence="1 2">
    <name type="scientific">Virgisporangium aurantiacum</name>
    <dbReference type="NCBI Taxonomy" id="175570"/>
    <lineage>
        <taxon>Bacteria</taxon>
        <taxon>Bacillati</taxon>
        <taxon>Actinomycetota</taxon>
        <taxon>Actinomycetes</taxon>
        <taxon>Micromonosporales</taxon>
        <taxon>Micromonosporaceae</taxon>
        <taxon>Virgisporangium</taxon>
    </lineage>
</organism>
<reference evidence="1" key="1">
    <citation type="submission" date="2021-01" db="EMBL/GenBank/DDBJ databases">
        <title>Whole genome shotgun sequence of Virgisporangium aurantiacum NBRC 16421.</title>
        <authorList>
            <person name="Komaki H."/>
            <person name="Tamura T."/>
        </authorList>
    </citation>
    <scope>NUCLEOTIDE SEQUENCE</scope>
    <source>
        <strain evidence="1">NBRC 16421</strain>
    </source>
</reference>
<dbReference type="EMBL" id="BOPG01000115">
    <property type="protein sequence ID" value="GIJ64362.1"/>
    <property type="molecule type" value="Genomic_DNA"/>
</dbReference>